<keyword evidence="3" id="KW-0378">Hydrolase</keyword>
<keyword evidence="5" id="KW-0067">ATP-binding</keyword>
<feature type="compositionally biased region" description="Polar residues" evidence="7">
    <location>
        <begin position="637"/>
        <end position="650"/>
    </location>
</feature>
<dbReference type="PANTHER" id="PTHR47958">
    <property type="entry name" value="ATP-DEPENDENT RNA HELICASE DBP3"/>
    <property type="match status" value="1"/>
</dbReference>
<evidence type="ECO:0000256" key="1">
    <source>
        <dbReference type="ARBA" id="ARBA00012552"/>
    </source>
</evidence>
<dbReference type="InterPro" id="IPR014014">
    <property type="entry name" value="RNA_helicase_DEAD_Q_motif"/>
</dbReference>
<feature type="domain" description="DEAD-box RNA helicase Q" evidence="10">
    <location>
        <begin position="21"/>
        <end position="49"/>
    </location>
</feature>
<dbReference type="PROSITE" id="PS00039">
    <property type="entry name" value="DEAD_ATP_HELICASE"/>
    <property type="match status" value="1"/>
</dbReference>
<dbReference type="Pfam" id="PF00271">
    <property type="entry name" value="Helicase_C"/>
    <property type="match status" value="1"/>
</dbReference>
<dbReference type="GO" id="GO:0016787">
    <property type="term" value="F:hydrolase activity"/>
    <property type="evidence" value="ECO:0007669"/>
    <property type="project" value="UniProtKB-KW"/>
</dbReference>
<dbReference type="PROSITE" id="PS51192">
    <property type="entry name" value="HELICASE_ATP_BIND_1"/>
    <property type="match status" value="1"/>
</dbReference>
<evidence type="ECO:0000313" key="12">
    <source>
        <dbReference type="Proteomes" id="UP001153709"/>
    </source>
</evidence>
<dbReference type="PROSITE" id="PS51194">
    <property type="entry name" value="HELICASE_CTER"/>
    <property type="match status" value="1"/>
</dbReference>
<organism evidence="11 12">
    <name type="scientific">Diabrotica balteata</name>
    <name type="common">Banded cucumber beetle</name>
    <dbReference type="NCBI Taxonomy" id="107213"/>
    <lineage>
        <taxon>Eukaryota</taxon>
        <taxon>Metazoa</taxon>
        <taxon>Ecdysozoa</taxon>
        <taxon>Arthropoda</taxon>
        <taxon>Hexapoda</taxon>
        <taxon>Insecta</taxon>
        <taxon>Pterygota</taxon>
        <taxon>Neoptera</taxon>
        <taxon>Endopterygota</taxon>
        <taxon>Coleoptera</taxon>
        <taxon>Polyphaga</taxon>
        <taxon>Cucujiformia</taxon>
        <taxon>Chrysomeloidea</taxon>
        <taxon>Chrysomelidae</taxon>
        <taxon>Galerucinae</taxon>
        <taxon>Diabroticina</taxon>
        <taxon>Diabroticites</taxon>
        <taxon>Diabrotica</taxon>
    </lineage>
</organism>
<name>A0A9N9T098_DIABA</name>
<dbReference type="SUPFAM" id="SSF52540">
    <property type="entry name" value="P-loop containing nucleoside triphosphate hydrolases"/>
    <property type="match status" value="1"/>
</dbReference>
<keyword evidence="2" id="KW-0547">Nucleotide-binding</keyword>
<feature type="short sequence motif" description="Q motif" evidence="6">
    <location>
        <begin position="21"/>
        <end position="49"/>
    </location>
</feature>
<dbReference type="GO" id="GO:0005524">
    <property type="term" value="F:ATP binding"/>
    <property type="evidence" value="ECO:0007669"/>
    <property type="project" value="UniProtKB-KW"/>
</dbReference>
<feature type="region of interest" description="Disordered" evidence="7">
    <location>
        <begin position="422"/>
        <end position="473"/>
    </location>
</feature>
<dbReference type="InterPro" id="IPR027417">
    <property type="entry name" value="P-loop_NTPase"/>
</dbReference>
<dbReference type="EMBL" id="OU898279">
    <property type="protein sequence ID" value="CAG9833112.1"/>
    <property type="molecule type" value="Genomic_DNA"/>
</dbReference>
<dbReference type="Pfam" id="PF00270">
    <property type="entry name" value="DEAD"/>
    <property type="match status" value="1"/>
</dbReference>
<keyword evidence="12" id="KW-1185">Reference proteome</keyword>
<dbReference type="GO" id="GO:0010468">
    <property type="term" value="P:regulation of gene expression"/>
    <property type="evidence" value="ECO:0007669"/>
    <property type="project" value="UniProtKB-ARBA"/>
</dbReference>
<feature type="compositionally biased region" description="Basic residues" evidence="7">
    <location>
        <begin position="712"/>
        <end position="722"/>
    </location>
</feature>
<dbReference type="CDD" id="cd18787">
    <property type="entry name" value="SF2_C_DEAD"/>
    <property type="match status" value="1"/>
</dbReference>
<evidence type="ECO:0000256" key="3">
    <source>
        <dbReference type="ARBA" id="ARBA00022801"/>
    </source>
</evidence>
<feature type="domain" description="Helicase C-terminal" evidence="9">
    <location>
        <begin position="257"/>
        <end position="408"/>
    </location>
</feature>
<sequence>MLAHQIENDSRTKDVVVVENVTFDSLLLSEKVSKGLTKNGFKKPSPVQLKSIPLGRCGFDLIVKSKSGTGKTLVFSLIALESLSTHLKKLEVLILSPTREIAVQSQDFIKQIGCFFEGLKVESFIGGLPLVEDKQKCQNCNIAVGTPGRIKHLILDKTLNVNSVKLFVLDEADKLMESSFRNDINEIYNSLPTKKQIITTSATYPNQLEEFLSKYMLSPTHITAELESPLLLGLKQFVVVTKQYSNAAQQLKAKTDEMIDIFTNISFTQCLVFSNFQTKAESLSNILNQKRWPSTYISAAQTQEQRLEAVSVLKEFKCRIMLSTDLTARGIDAANVDLVINFDIPIDAMTYLHRMGRAGRYGSSGVCINLSSQGTELIHLQEILGQIGGNTLTIPKLPKINGSILELLQVEVPLTDHISSKVKAERDESITKTKMYENKKERKQKSKNKDNDDVKRSKTVDEQEVTSPNIGLSDILQNTQQEIEEVRKQISEMDTESILHSLLNQNLNLEVGSSNSIKTNTNKPFDAQAVLDVLKEGCTKPATKSDNNFKKTVPKVDTEEELKENLLTKNKALLSTSQIVSNSNISEGPVCIEQHLKVLNSQFKNEISELSKNSISDLLKIIKTNDNPNKSGDKPTQDNTGSLDSPSSSRTCHEEGSESENLFHLGYKHLVLSDDGDWREVLKKRCATDTSAKTNTPTSRRSSSESDQEVTHKKHGKPRRYSAVHDESSSQSEPMVWSSNPEENSMLEMECRRQEAAMRWMPVEEECSEEESFQDAKAMEHEDDTMEWRRQEEAMNWVEVKAPRVAHHVTPTCVLELRKGSDDFEYGHYSSYMEQLDDKLWRNGLEFNNSESFNDWFSFEWELELQATRTYIEQNIYVSEMNKFQK</sequence>
<proteinExistence type="predicted"/>
<reference evidence="11" key="1">
    <citation type="submission" date="2022-01" db="EMBL/GenBank/DDBJ databases">
        <authorList>
            <person name="King R."/>
        </authorList>
    </citation>
    <scope>NUCLEOTIDE SEQUENCE</scope>
</reference>
<feature type="region of interest" description="Disordered" evidence="7">
    <location>
        <begin position="623"/>
        <end position="657"/>
    </location>
</feature>
<dbReference type="InterPro" id="IPR014001">
    <property type="entry name" value="Helicase_ATP-bd"/>
</dbReference>
<feature type="compositionally biased region" description="Basic and acidic residues" evidence="7">
    <location>
        <begin position="447"/>
        <end position="461"/>
    </location>
</feature>
<keyword evidence="4" id="KW-0347">Helicase</keyword>
<feature type="region of interest" description="Disordered" evidence="7">
    <location>
        <begin position="688"/>
        <end position="743"/>
    </location>
</feature>
<dbReference type="InterPro" id="IPR000629">
    <property type="entry name" value="RNA-helicase_DEAD-box_CS"/>
</dbReference>
<dbReference type="Gene3D" id="3.40.50.300">
    <property type="entry name" value="P-loop containing nucleotide triphosphate hydrolases"/>
    <property type="match status" value="2"/>
</dbReference>
<dbReference type="GO" id="GO:0003724">
    <property type="term" value="F:RNA helicase activity"/>
    <property type="evidence" value="ECO:0007669"/>
    <property type="project" value="UniProtKB-EC"/>
</dbReference>
<protein>
    <recommendedName>
        <fullName evidence="1">RNA helicase</fullName>
        <ecNumber evidence="1">3.6.4.13</ecNumber>
    </recommendedName>
</protein>
<feature type="compositionally biased region" description="Basic and acidic residues" evidence="7">
    <location>
        <begin position="422"/>
        <end position="440"/>
    </location>
</feature>
<evidence type="ECO:0000259" key="10">
    <source>
        <dbReference type="PROSITE" id="PS51195"/>
    </source>
</evidence>
<feature type="domain" description="Helicase ATP-binding" evidence="8">
    <location>
        <begin position="52"/>
        <end position="222"/>
    </location>
</feature>
<evidence type="ECO:0000259" key="8">
    <source>
        <dbReference type="PROSITE" id="PS51192"/>
    </source>
</evidence>
<evidence type="ECO:0000256" key="5">
    <source>
        <dbReference type="ARBA" id="ARBA00022840"/>
    </source>
</evidence>
<evidence type="ECO:0000256" key="7">
    <source>
        <dbReference type="SAM" id="MobiDB-lite"/>
    </source>
</evidence>
<dbReference type="EC" id="3.6.4.13" evidence="1"/>
<dbReference type="Proteomes" id="UP001153709">
    <property type="component" value="Chromosome 4"/>
</dbReference>
<evidence type="ECO:0000313" key="11">
    <source>
        <dbReference type="EMBL" id="CAG9833112.1"/>
    </source>
</evidence>
<dbReference type="InterPro" id="IPR001650">
    <property type="entry name" value="Helicase_C-like"/>
</dbReference>
<feature type="compositionally biased region" description="Polar residues" evidence="7">
    <location>
        <begin position="729"/>
        <end position="743"/>
    </location>
</feature>
<dbReference type="SMART" id="SM00490">
    <property type="entry name" value="HELICc"/>
    <property type="match status" value="1"/>
</dbReference>
<feature type="compositionally biased region" description="Polar residues" evidence="7">
    <location>
        <begin position="688"/>
        <end position="701"/>
    </location>
</feature>
<evidence type="ECO:0000256" key="4">
    <source>
        <dbReference type="ARBA" id="ARBA00022806"/>
    </source>
</evidence>
<evidence type="ECO:0000259" key="9">
    <source>
        <dbReference type="PROSITE" id="PS51194"/>
    </source>
</evidence>
<dbReference type="PROSITE" id="PS51195">
    <property type="entry name" value="Q_MOTIF"/>
    <property type="match status" value="1"/>
</dbReference>
<dbReference type="GO" id="GO:0003676">
    <property type="term" value="F:nucleic acid binding"/>
    <property type="evidence" value="ECO:0007669"/>
    <property type="project" value="InterPro"/>
</dbReference>
<gene>
    <name evidence="11" type="ORF">DIABBA_LOCUS6534</name>
</gene>
<dbReference type="OrthoDB" id="434041at2759"/>
<evidence type="ECO:0000256" key="6">
    <source>
        <dbReference type="PROSITE-ProRule" id="PRU00552"/>
    </source>
</evidence>
<dbReference type="SMART" id="SM00487">
    <property type="entry name" value="DEXDc"/>
    <property type="match status" value="1"/>
</dbReference>
<evidence type="ECO:0000256" key="2">
    <source>
        <dbReference type="ARBA" id="ARBA00022741"/>
    </source>
</evidence>
<dbReference type="InterPro" id="IPR011545">
    <property type="entry name" value="DEAD/DEAH_box_helicase_dom"/>
</dbReference>
<dbReference type="CDD" id="cd17943">
    <property type="entry name" value="DEADc_DDX20"/>
    <property type="match status" value="1"/>
</dbReference>
<accession>A0A9N9T098</accession>
<dbReference type="AlphaFoldDB" id="A0A9N9T098"/>